<evidence type="ECO:0000256" key="1">
    <source>
        <dbReference type="ARBA" id="ARBA00005234"/>
    </source>
</evidence>
<name>A0AAV9K1J2_9SOLN</name>
<dbReference type="PANTHER" id="PTHR31470">
    <property type="entry name" value="CYSTEINE PROTEINASES SUPERFAMILY PROTEIN-RELATED-RELATED"/>
    <property type="match status" value="1"/>
</dbReference>
<dbReference type="Proteomes" id="UP001311915">
    <property type="component" value="Unassembled WGS sequence"/>
</dbReference>
<dbReference type="Pfam" id="PF02902">
    <property type="entry name" value="Peptidase_C48"/>
    <property type="match status" value="1"/>
</dbReference>
<evidence type="ECO:0000313" key="7">
    <source>
        <dbReference type="Proteomes" id="UP001311915"/>
    </source>
</evidence>
<evidence type="ECO:0000313" key="6">
    <source>
        <dbReference type="EMBL" id="KAK4707058.1"/>
    </source>
</evidence>
<gene>
    <name evidence="6" type="ORF">R3W88_033356</name>
</gene>
<accession>A0AAV9K1J2</accession>
<feature type="signal peptide" evidence="4">
    <location>
        <begin position="1"/>
        <end position="20"/>
    </location>
</feature>
<keyword evidence="7" id="KW-1185">Reference proteome</keyword>
<keyword evidence="4" id="KW-0732">Signal</keyword>
<feature type="chain" id="PRO_5043361993" description="Ubiquitin-like protease family profile domain-containing protein" evidence="4">
    <location>
        <begin position="21"/>
        <end position="183"/>
    </location>
</feature>
<comment type="caution">
    <text evidence="6">The sequence shown here is derived from an EMBL/GenBank/DDBJ whole genome shotgun (WGS) entry which is preliminary data.</text>
</comment>
<dbReference type="SUPFAM" id="SSF54001">
    <property type="entry name" value="Cysteine proteinases"/>
    <property type="match status" value="1"/>
</dbReference>
<dbReference type="Gene3D" id="3.40.395.10">
    <property type="entry name" value="Adenoviral Proteinase, Chain A"/>
    <property type="match status" value="1"/>
</dbReference>
<sequence>MLLPLLTSNVLFCLCEQCEKQHDYFISHVKEFTNIFKIMTYNNDVHTSKKISQPLKFYWVLAIVVLKERRIKVYDSMSSSKTNRKLSSDIQKLFSMLPKYLEFNGSFEQKDQTNWSVLESFHGKNKSHPFKVIHVTGIAQEASNSLDCGLFVVAYANFLSDGLKVPSYEIISQTLPMGYASLL</sequence>
<reference evidence="6 7" key="1">
    <citation type="submission" date="2023-10" db="EMBL/GenBank/DDBJ databases">
        <title>Genome-Wide Identification Analysis in wild type Solanum Pinnatisectum Reveals Some Genes Defensing Phytophthora Infestans.</title>
        <authorList>
            <person name="Sun C."/>
        </authorList>
    </citation>
    <scope>NUCLEOTIDE SEQUENCE [LARGE SCALE GENOMIC DNA]</scope>
    <source>
        <strain evidence="6">LQN</strain>
        <tissue evidence="6">Leaf</tissue>
    </source>
</reference>
<comment type="similarity">
    <text evidence="1">Belongs to the peptidase C48 family.</text>
</comment>
<proteinExistence type="inferred from homology"/>
<dbReference type="AlphaFoldDB" id="A0AAV9K1J2"/>
<dbReference type="PANTHER" id="PTHR31470:SF46">
    <property type="entry name" value="ULP1 PROTEASE FAMILY, C-TERMINAL CATALYTIC DOMAIN CONTAINING PROTEIN"/>
    <property type="match status" value="1"/>
</dbReference>
<dbReference type="InterPro" id="IPR038765">
    <property type="entry name" value="Papain-like_cys_pep_sf"/>
</dbReference>
<evidence type="ECO:0000256" key="3">
    <source>
        <dbReference type="ARBA" id="ARBA00022801"/>
    </source>
</evidence>
<evidence type="ECO:0000259" key="5">
    <source>
        <dbReference type="Pfam" id="PF02902"/>
    </source>
</evidence>
<protein>
    <recommendedName>
        <fullName evidence="5">Ubiquitin-like protease family profile domain-containing protein</fullName>
    </recommendedName>
</protein>
<dbReference type="GO" id="GO:0008234">
    <property type="term" value="F:cysteine-type peptidase activity"/>
    <property type="evidence" value="ECO:0007669"/>
    <property type="project" value="InterPro"/>
</dbReference>
<dbReference type="GO" id="GO:0006508">
    <property type="term" value="P:proteolysis"/>
    <property type="evidence" value="ECO:0007669"/>
    <property type="project" value="UniProtKB-KW"/>
</dbReference>
<keyword evidence="3" id="KW-0378">Hydrolase</keyword>
<evidence type="ECO:0000256" key="2">
    <source>
        <dbReference type="ARBA" id="ARBA00022670"/>
    </source>
</evidence>
<evidence type="ECO:0000256" key="4">
    <source>
        <dbReference type="SAM" id="SignalP"/>
    </source>
</evidence>
<keyword evidence="2" id="KW-0645">Protease</keyword>
<dbReference type="EMBL" id="JAWPEI010000029">
    <property type="protein sequence ID" value="KAK4707058.1"/>
    <property type="molecule type" value="Genomic_DNA"/>
</dbReference>
<dbReference type="InterPro" id="IPR003653">
    <property type="entry name" value="Peptidase_C48_C"/>
</dbReference>
<organism evidence="6 7">
    <name type="scientific">Solanum pinnatisectum</name>
    <name type="common">tansyleaf nightshade</name>
    <dbReference type="NCBI Taxonomy" id="50273"/>
    <lineage>
        <taxon>Eukaryota</taxon>
        <taxon>Viridiplantae</taxon>
        <taxon>Streptophyta</taxon>
        <taxon>Embryophyta</taxon>
        <taxon>Tracheophyta</taxon>
        <taxon>Spermatophyta</taxon>
        <taxon>Magnoliopsida</taxon>
        <taxon>eudicotyledons</taxon>
        <taxon>Gunneridae</taxon>
        <taxon>Pentapetalae</taxon>
        <taxon>asterids</taxon>
        <taxon>lamiids</taxon>
        <taxon>Solanales</taxon>
        <taxon>Solanaceae</taxon>
        <taxon>Solanoideae</taxon>
        <taxon>Solaneae</taxon>
        <taxon>Solanum</taxon>
    </lineage>
</organism>
<feature type="domain" description="Ubiquitin-like protease family profile" evidence="5">
    <location>
        <begin position="20"/>
        <end position="166"/>
    </location>
</feature>